<evidence type="ECO:0000256" key="15">
    <source>
        <dbReference type="RuleBase" id="RU003750"/>
    </source>
</evidence>
<proteinExistence type="inferred from homology"/>
<dbReference type="EC" id="2.7.8.8" evidence="4"/>
<sequence>MALKDRFVDPNSPDRRPRKAAYALPTLFTAGNIFLGYISILRSFKGSMLLAGGLPGAPEHFTVAAQAIGAAVFLDGLDGRIARMTNTTSDFGREMDSLADVISFGLAPAVLAFAWGVQFIDPTIGEKLRGQIFNAGYFIAFLFLLCGACRLARFNIQVNPVPKNPGRPDRKYFVGLPIPAAAAMVCAVVWACGSEPLVYWPLSVAWLGLLLLLGFLMVSTWRYYSFKGISLNKAYSPLIIILVAAFIFGMAYYAQILLLGMATAYVSSGIFIRIGGILRRRMRRPPPPPAPEPSLG</sequence>
<evidence type="ECO:0000256" key="9">
    <source>
        <dbReference type="ARBA" id="ARBA00022989"/>
    </source>
</evidence>
<evidence type="ECO:0000256" key="1">
    <source>
        <dbReference type="ARBA" id="ARBA00000287"/>
    </source>
</evidence>
<keyword evidence="6" id="KW-0444">Lipid biosynthesis</keyword>
<dbReference type="GO" id="GO:0016020">
    <property type="term" value="C:membrane"/>
    <property type="evidence" value="ECO:0007669"/>
    <property type="project" value="InterPro"/>
</dbReference>
<dbReference type="eggNOG" id="COG1183">
    <property type="taxonomic scope" value="Bacteria"/>
</dbReference>
<evidence type="ECO:0000256" key="3">
    <source>
        <dbReference type="ARBA" id="ARBA00010441"/>
    </source>
</evidence>
<dbReference type="AlphaFoldDB" id="Q027U9"/>
<comment type="subcellular location">
    <subcellularLocation>
        <location evidence="2">Endomembrane system</location>
        <topology evidence="2">Multi-pass membrane protein</topology>
    </subcellularLocation>
</comment>
<feature type="transmembrane region" description="Helical" evidence="16">
    <location>
        <begin position="132"/>
        <end position="152"/>
    </location>
</feature>
<feature type="transmembrane region" description="Helical" evidence="16">
    <location>
        <begin position="21"/>
        <end position="40"/>
    </location>
</feature>
<comment type="catalytic activity">
    <reaction evidence="1">
        <text>a CDP-1,2-diacyl-sn-glycerol + L-serine = a 1,2-diacyl-sn-glycero-3-phospho-L-serine + CMP + H(+)</text>
        <dbReference type="Rhea" id="RHEA:16913"/>
        <dbReference type="ChEBI" id="CHEBI:15378"/>
        <dbReference type="ChEBI" id="CHEBI:33384"/>
        <dbReference type="ChEBI" id="CHEBI:57262"/>
        <dbReference type="ChEBI" id="CHEBI:58332"/>
        <dbReference type="ChEBI" id="CHEBI:60377"/>
        <dbReference type="EC" id="2.7.8.8"/>
    </reaction>
</comment>
<dbReference type="GO" id="GO:0012505">
    <property type="term" value="C:endomembrane system"/>
    <property type="evidence" value="ECO:0007669"/>
    <property type="project" value="UniProtKB-SubCell"/>
</dbReference>
<evidence type="ECO:0000256" key="16">
    <source>
        <dbReference type="SAM" id="Phobius"/>
    </source>
</evidence>
<evidence type="ECO:0000256" key="2">
    <source>
        <dbReference type="ARBA" id="ARBA00004127"/>
    </source>
</evidence>
<dbReference type="InterPro" id="IPR050324">
    <property type="entry name" value="CDP-alcohol_PTase-I"/>
</dbReference>
<evidence type="ECO:0000256" key="8">
    <source>
        <dbReference type="ARBA" id="ARBA00022692"/>
    </source>
</evidence>
<feature type="transmembrane region" description="Helical" evidence="16">
    <location>
        <begin position="98"/>
        <end position="120"/>
    </location>
</feature>
<dbReference type="GO" id="GO:0003882">
    <property type="term" value="F:CDP-diacylglycerol-serine O-phosphatidyltransferase activity"/>
    <property type="evidence" value="ECO:0007669"/>
    <property type="project" value="UniProtKB-EC"/>
</dbReference>
<feature type="transmembrane region" description="Helical" evidence="16">
    <location>
        <begin position="259"/>
        <end position="278"/>
    </location>
</feature>
<feature type="transmembrane region" description="Helical" evidence="16">
    <location>
        <begin position="197"/>
        <end position="223"/>
    </location>
</feature>
<dbReference type="PANTHER" id="PTHR14269:SF61">
    <property type="entry name" value="CDP-DIACYLGLYCEROL--SERINE O-PHOSPHATIDYLTRANSFERASE"/>
    <property type="match status" value="1"/>
</dbReference>
<dbReference type="PANTHER" id="PTHR14269">
    <property type="entry name" value="CDP-DIACYLGLYCEROL--GLYCEROL-3-PHOSPHATE 3-PHOSPHATIDYLTRANSFERASE-RELATED"/>
    <property type="match status" value="1"/>
</dbReference>
<feature type="transmembrane region" description="Helical" evidence="16">
    <location>
        <begin position="60"/>
        <end position="77"/>
    </location>
</feature>
<dbReference type="KEGG" id="sus:Acid_1718"/>
<accession>Q027U9</accession>
<dbReference type="Gene3D" id="1.20.120.1760">
    <property type="match status" value="1"/>
</dbReference>
<keyword evidence="11 16" id="KW-0472">Membrane</keyword>
<dbReference type="OrthoDB" id="9777147at2"/>
<keyword evidence="13" id="KW-1208">Phospholipid metabolism</keyword>
<evidence type="ECO:0000256" key="7">
    <source>
        <dbReference type="ARBA" id="ARBA00022679"/>
    </source>
</evidence>
<dbReference type="GO" id="GO:0008654">
    <property type="term" value="P:phospholipid biosynthetic process"/>
    <property type="evidence" value="ECO:0007669"/>
    <property type="project" value="UniProtKB-KW"/>
</dbReference>
<dbReference type="InParanoid" id="Q027U9"/>
<dbReference type="EMBL" id="CP000473">
    <property type="protein sequence ID" value="ABJ82708.1"/>
    <property type="molecule type" value="Genomic_DNA"/>
</dbReference>
<dbReference type="InterPro" id="IPR048254">
    <property type="entry name" value="CDP_ALCOHOL_P_TRANSF_CS"/>
</dbReference>
<evidence type="ECO:0000256" key="6">
    <source>
        <dbReference type="ARBA" id="ARBA00022516"/>
    </source>
</evidence>
<keyword evidence="8 16" id="KW-0812">Transmembrane</keyword>
<evidence type="ECO:0000256" key="14">
    <source>
        <dbReference type="ARBA" id="ARBA00032361"/>
    </source>
</evidence>
<evidence type="ECO:0000256" key="13">
    <source>
        <dbReference type="ARBA" id="ARBA00023264"/>
    </source>
</evidence>
<evidence type="ECO:0000256" key="4">
    <source>
        <dbReference type="ARBA" id="ARBA00013174"/>
    </source>
</evidence>
<comment type="similarity">
    <text evidence="3 15">Belongs to the CDP-alcohol phosphatidyltransferase class-I family.</text>
</comment>
<feature type="transmembrane region" description="Helical" evidence="16">
    <location>
        <begin position="172"/>
        <end position="191"/>
    </location>
</feature>
<evidence type="ECO:0000256" key="10">
    <source>
        <dbReference type="ARBA" id="ARBA00023098"/>
    </source>
</evidence>
<dbReference type="STRING" id="234267.Acid_1718"/>
<gene>
    <name evidence="17" type="ordered locus">Acid_1718</name>
</gene>
<dbReference type="NCBIfam" id="TIGR00473">
    <property type="entry name" value="pssA"/>
    <property type="match status" value="1"/>
</dbReference>
<evidence type="ECO:0000256" key="5">
    <source>
        <dbReference type="ARBA" id="ARBA00017171"/>
    </source>
</evidence>
<keyword evidence="7 15" id="KW-0808">Transferase</keyword>
<name>Q027U9_SOLUE</name>
<dbReference type="PROSITE" id="PS00379">
    <property type="entry name" value="CDP_ALCOHOL_P_TRANSF"/>
    <property type="match status" value="1"/>
</dbReference>
<dbReference type="HOGENOM" id="CLU_049944_2_0_0"/>
<dbReference type="Pfam" id="PF01066">
    <property type="entry name" value="CDP-OH_P_transf"/>
    <property type="match status" value="1"/>
</dbReference>
<feature type="transmembrane region" description="Helical" evidence="16">
    <location>
        <begin position="235"/>
        <end position="253"/>
    </location>
</feature>
<organism evidence="17">
    <name type="scientific">Solibacter usitatus (strain Ellin6076)</name>
    <dbReference type="NCBI Taxonomy" id="234267"/>
    <lineage>
        <taxon>Bacteria</taxon>
        <taxon>Pseudomonadati</taxon>
        <taxon>Acidobacteriota</taxon>
        <taxon>Terriglobia</taxon>
        <taxon>Bryobacterales</taxon>
        <taxon>Solibacteraceae</taxon>
        <taxon>Candidatus Solibacter</taxon>
    </lineage>
</organism>
<evidence type="ECO:0000313" key="17">
    <source>
        <dbReference type="EMBL" id="ABJ82708.1"/>
    </source>
</evidence>
<evidence type="ECO:0000256" key="11">
    <source>
        <dbReference type="ARBA" id="ARBA00023136"/>
    </source>
</evidence>
<keyword evidence="10" id="KW-0443">Lipid metabolism</keyword>
<reference evidence="17" key="1">
    <citation type="submission" date="2006-10" db="EMBL/GenBank/DDBJ databases">
        <title>Complete sequence of Solibacter usitatus Ellin6076.</title>
        <authorList>
            <consortium name="US DOE Joint Genome Institute"/>
            <person name="Copeland A."/>
            <person name="Lucas S."/>
            <person name="Lapidus A."/>
            <person name="Barry K."/>
            <person name="Detter J.C."/>
            <person name="Glavina del Rio T."/>
            <person name="Hammon N."/>
            <person name="Israni S."/>
            <person name="Dalin E."/>
            <person name="Tice H."/>
            <person name="Pitluck S."/>
            <person name="Thompson L.S."/>
            <person name="Brettin T."/>
            <person name="Bruce D."/>
            <person name="Han C."/>
            <person name="Tapia R."/>
            <person name="Gilna P."/>
            <person name="Schmutz J."/>
            <person name="Larimer F."/>
            <person name="Land M."/>
            <person name="Hauser L."/>
            <person name="Kyrpides N."/>
            <person name="Mikhailova N."/>
            <person name="Janssen P.H."/>
            <person name="Kuske C.R."/>
            <person name="Richardson P."/>
        </authorList>
    </citation>
    <scope>NUCLEOTIDE SEQUENCE</scope>
    <source>
        <strain evidence="17">Ellin6076</strain>
    </source>
</reference>
<dbReference type="InterPro" id="IPR043130">
    <property type="entry name" value="CDP-OH_PTrfase_TM_dom"/>
</dbReference>
<keyword evidence="12" id="KW-0594">Phospholipid biosynthesis</keyword>
<protein>
    <recommendedName>
        <fullName evidence="5">CDP-diacylglycerol--serine O-phosphatidyltransferase</fullName>
        <ecNumber evidence="4">2.7.8.8</ecNumber>
    </recommendedName>
    <alternativeName>
        <fullName evidence="14">Phosphatidylserine synthase</fullName>
    </alternativeName>
</protein>
<dbReference type="InterPro" id="IPR004533">
    <property type="entry name" value="CDP-diaglyc--ser_O-PTrfase"/>
</dbReference>
<dbReference type="InterPro" id="IPR000462">
    <property type="entry name" value="CDP-OH_P_trans"/>
</dbReference>
<evidence type="ECO:0000256" key="12">
    <source>
        <dbReference type="ARBA" id="ARBA00023209"/>
    </source>
</evidence>
<keyword evidence="9 16" id="KW-1133">Transmembrane helix</keyword>